<dbReference type="InterPro" id="IPR001387">
    <property type="entry name" value="Cro/C1-type_HTH"/>
</dbReference>
<proteinExistence type="predicted"/>
<dbReference type="RefSeq" id="WP_042087706.1">
    <property type="nucleotide sequence ID" value="NZ_BKCN01000007.1"/>
</dbReference>
<gene>
    <name evidence="3" type="ORF">JCM17846_17710</name>
</gene>
<dbReference type="AlphaFoldDB" id="A0A5A7NAM7"/>
<dbReference type="Proteomes" id="UP000324996">
    <property type="component" value="Unassembled WGS sequence"/>
</dbReference>
<dbReference type="SMART" id="SM00530">
    <property type="entry name" value="HTH_XRE"/>
    <property type="match status" value="1"/>
</dbReference>
<dbReference type="InterPro" id="IPR013430">
    <property type="entry name" value="Toxin_antidote_HigA"/>
</dbReference>
<dbReference type="Gene3D" id="1.10.260.40">
    <property type="entry name" value="lambda repressor-like DNA-binding domains"/>
    <property type="match status" value="1"/>
</dbReference>
<dbReference type="CDD" id="cd00093">
    <property type="entry name" value="HTH_XRE"/>
    <property type="match status" value="1"/>
</dbReference>
<dbReference type="InterPro" id="IPR010982">
    <property type="entry name" value="Lambda_DNA-bd_dom_sf"/>
</dbReference>
<dbReference type="PANTHER" id="PTHR36924">
    <property type="entry name" value="ANTITOXIN HIGA-1"/>
    <property type="match status" value="1"/>
</dbReference>
<comment type="caution">
    <text evidence="3">The sequence shown here is derived from an EMBL/GenBank/DDBJ whole genome shotgun (WGS) entry which is preliminary data.</text>
</comment>
<accession>A0A5A7NAM7</accession>
<feature type="domain" description="HTH cro/C1-type" evidence="2">
    <location>
        <begin position="27"/>
        <end position="74"/>
    </location>
</feature>
<name>A0A5A7NAM7_9PROT</name>
<organism evidence="3 4">
    <name type="scientific">Iodidimonas nitroreducens</name>
    <dbReference type="NCBI Taxonomy" id="1236968"/>
    <lineage>
        <taxon>Bacteria</taxon>
        <taxon>Pseudomonadati</taxon>
        <taxon>Pseudomonadota</taxon>
        <taxon>Alphaproteobacteria</taxon>
        <taxon>Iodidimonadales</taxon>
        <taxon>Iodidimonadaceae</taxon>
        <taxon>Iodidimonas</taxon>
    </lineage>
</organism>
<evidence type="ECO:0000256" key="1">
    <source>
        <dbReference type="ARBA" id="ARBA00023125"/>
    </source>
</evidence>
<dbReference type="EMBL" id="BKCN01000007">
    <property type="protein sequence ID" value="GER04089.1"/>
    <property type="molecule type" value="Genomic_DNA"/>
</dbReference>
<protein>
    <submittedName>
        <fullName evidence="3">Transcriptional regulator</fullName>
    </submittedName>
</protein>
<evidence type="ECO:0000313" key="3">
    <source>
        <dbReference type="EMBL" id="GER04089.1"/>
    </source>
</evidence>
<evidence type="ECO:0000313" key="4">
    <source>
        <dbReference type="Proteomes" id="UP000324996"/>
    </source>
</evidence>
<keyword evidence="1" id="KW-0238">DNA-binding</keyword>
<dbReference type="PROSITE" id="PS50943">
    <property type="entry name" value="HTH_CROC1"/>
    <property type="match status" value="1"/>
</dbReference>
<sequence length="110" mass="12000">MNAISGLRMKNPAHPGSFIKYEIIEPLGLSVTAAAAVLGVTRATLSALLNERAHLSSEMALRVEKAFSVSMDTLMRMQNSYDIAQARKREGDIKVVPFNGKPLNPQTTMI</sequence>
<dbReference type="NCBIfam" id="TIGR02607">
    <property type="entry name" value="antidote_HigA"/>
    <property type="match status" value="1"/>
</dbReference>
<evidence type="ECO:0000259" key="2">
    <source>
        <dbReference type="PROSITE" id="PS50943"/>
    </source>
</evidence>
<dbReference type="PANTHER" id="PTHR36924:SF1">
    <property type="entry name" value="ANTITOXIN HIGA-1"/>
    <property type="match status" value="1"/>
</dbReference>
<reference evidence="3 4" key="1">
    <citation type="submission" date="2019-09" db="EMBL/GenBank/DDBJ databases">
        <title>NBRP : Genome information of microbial organism related human and environment.</title>
        <authorList>
            <person name="Hattori M."/>
            <person name="Oshima K."/>
            <person name="Inaba H."/>
            <person name="Suda W."/>
            <person name="Sakamoto M."/>
            <person name="Iino T."/>
            <person name="Kitahara M."/>
            <person name="Oshida Y."/>
            <person name="Iida T."/>
            <person name="Kudo T."/>
            <person name="Itoh T."/>
            <person name="Ohkuma M."/>
        </authorList>
    </citation>
    <scope>NUCLEOTIDE SEQUENCE [LARGE SCALE GENOMIC DNA]</scope>
    <source>
        <strain evidence="3 4">Q-1</strain>
    </source>
</reference>
<dbReference type="Pfam" id="PF01381">
    <property type="entry name" value="HTH_3"/>
    <property type="match status" value="1"/>
</dbReference>
<keyword evidence="4" id="KW-1185">Reference proteome</keyword>
<dbReference type="SUPFAM" id="SSF47413">
    <property type="entry name" value="lambda repressor-like DNA-binding domains"/>
    <property type="match status" value="1"/>
</dbReference>
<dbReference type="GO" id="GO:0003677">
    <property type="term" value="F:DNA binding"/>
    <property type="evidence" value="ECO:0007669"/>
    <property type="project" value="UniProtKB-KW"/>
</dbReference>